<keyword evidence="8" id="KW-1185">Reference proteome</keyword>
<dbReference type="Gene3D" id="6.10.340.10">
    <property type="match status" value="1"/>
</dbReference>
<name>A0ABS5I920_9PROT</name>
<dbReference type="RefSeq" id="WP_211546445.1">
    <property type="nucleotide sequence ID" value="NZ_JAGTUF010000002.1"/>
</dbReference>
<dbReference type="PANTHER" id="PTHR32089">
    <property type="entry name" value="METHYL-ACCEPTING CHEMOTAXIS PROTEIN MCPB"/>
    <property type="match status" value="1"/>
</dbReference>
<keyword evidence="4" id="KW-0812">Transmembrane</keyword>
<dbReference type="PROSITE" id="PS50885">
    <property type="entry name" value="HAMP"/>
    <property type="match status" value="1"/>
</dbReference>
<sequence>MNVKTSIRKQARVVTGGFLAVVALLALFSFGGILQSLQQANSQDQVLDRFHTLMSPLALTTRQIQMDIIQVQQYLSDVSATRGENGLDDGFDNAARYRASFLKDLQQARDLGRQLQAEALLKSLDAVDAAFPPYYDTGIRMANAYVAEGTRAGNRHMEEFDQQARNLTQSLESLIDSADTLMAADRAAAAAATAAGRTRAWVISAILVIVATLGLTLSVFLGRHINKVAVLLQEAGEVMNKAAKGDLNARMIRIGRDDEIGQLLVSTNRVLDLTETFAKEIGAAMAAAQRKEYFRYIPEEGLRGDFLRFVRSINVILASMESRDAKTIEFEMTVKGMVDNVATSTRGISDTANMMAQRSEATGGRSLDVGEAAQATTARAEIVSEATRQLVSSINEIASQATQSSAVARQATTQISATSARMDELAQAISQIGQVVGLINTIAGQTNLLALNATIEAARAGEAGRGFAVVANEVKKLANQTATATGTITDQVESVQSAAREAIDAIADIVHTIESIEGIAAAIAGAVQQQEASTQEISRNIEGVVQEAEHVSLSVSQLSQSSAHSCAGTVRVIWSARKLASVVNSMHGQVTSYIQSVS</sequence>
<comment type="caution">
    <text evidence="7">The sequence shown here is derived from an EMBL/GenBank/DDBJ whole genome shotgun (WGS) entry which is preliminary data.</text>
</comment>
<protein>
    <submittedName>
        <fullName evidence="7">Chemotaxis protein</fullName>
    </submittedName>
</protein>
<comment type="similarity">
    <text evidence="2">Belongs to the methyl-accepting chemotaxis (MCP) protein family.</text>
</comment>
<evidence type="ECO:0000256" key="4">
    <source>
        <dbReference type="SAM" id="Phobius"/>
    </source>
</evidence>
<feature type="transmembrane region" description="Helical" evidence="4">
    <location>
        <begin position="200"/>
        <end position="221"/>
    </location>
</feature>
<feature type="domain" description="HAMP" evidence="6">
    <location>
        <begin position="232"/>
        <end position="279"/>
    </location>
</feature>
<accession>A0ABS5I920</accession>
<proteinExistence type="inferred from homology"/>
<evidence type="ECO:0000313" key="8">
    <source>
        <dbReference type="Proteomes" id="UP000680714"/>
    </source>
</evidence>
<dbReference type="Gene3D" id="1.10.287.950">
    <property type="entry name" value="Methyl-accepting chemotaxis protein"/>
    <property type="match status" value="1"/>
</dbReference>
<dbReference type="SUPFAM" id="SSF58104">
    <property type="entry name" value="Methyl-accepting chemotaxis protein (MCP) signaling domain"/>
    <property type="match status" value="1"/>
</dbReference>
<dbReference type="InterPro" id="IPR003660">
    <property type="entry name" value="HAMP_dom"/>
</dbReference>
<dbReference type="Pfam" id="PF00015">
    <property type="entry name" value="MCPsignal"/>
    <property type="match status" value="1"/>
</dbReference>
<reference evidence="7 8" key="1">
    <citation type="submission" date="2021-04" db="EMBL/GenBank/DDBJ databases">
        <title>Magnetospirillum sulfuroxidans sp. nov., a facultative chemolithoautotrophic sulfur-oxidizing alphaproteobacterium isolated from freshwater sediment and proposals for Paramagetospirillum gen. nov., and Magnetospirillaceae fam. nov.</title>
        <authorList>
            <person name="Koziaeva V."/>
            <person name="Geelhoed J.S."/>
            <person name="Sorokin D.Y."/>
            <person name="Grouzdev D.S."/>
        </authorList>
    </citation>
    <scope>NUCLEOTIDE SEQUENCE [LARGE SCALE GENOMIC DNA]</scope>
    <source>
        <strain evidence="7 8">J10</strain>
    </source>
</reference>
<dbReference type="Proteomes" id="UP000680714">
    <property type="component" value="Unassembled WGS sequence"/>
</dbReference>
<keyword evidence="1 3" id="KW-0807">Transducer</keyword>
<dbReference type="PROSITE" id="PS50111">
    <property type="entry name" value="CHEMOTAXIS_TRANSDUC_2"/>
    <property type="match status" value="1"/>
</dbReference>
<dbReference type="InterPro" id="IPR004089">
    <property type="entry name" value="MCPsignal_dom"/>
</dbReference>
<dbReference type="CDD" id="cd06225">
    <property type="entry name" value="HAMP"/>
    <property type="match status" value="1"/>
</dbReference>
<feature type="domain" description="Methyl-accepting transducer" evidence="5">
    <location>
        <begin position="344"/>
        <end position="573"/>
    </location>
</feature>
<evidence type="ECO:0000259" key="5">
    <source>
        <dbReference type="PROSITE" id="PS50111"/>
    </source>
</evidence>
<evidence type="ECO:0000256" key="2">
    <source>
        <dbReference type="ARBA" id="ARBA00029447"/>
    </source>
</evidence>
<evidence type="ECO:0000256" key="3">
    <source>
        <dbReference type="PROSITE-ProRule" id="PRU00284"/>
    </source>
</evidence>
<dbReference type="SMART" id="SM00283">
    <property type="entry name" value="MA"/>
    <property type="match status" value="1"/>
</dbReference>
<evidence type="ECO:0000313" key="7">
    <source>
        <dbReference type="EMBL" id="MBR9970934.1"/>
    </source>
</evidence>
<dbReference type="PANTHER" id="PTHR32089:SF112">
    <property type="entry name" value="LYSOZYME-LIKE PROTEIN-RELATED"/>
    <property type="match status" value="1"/>
</dbReference>
<dbReference type="EMBL" id="JAGTUF010000002">
    <property type="protein sequence ID" value="MBR9970934.1"/>
    <property type="molecule type" value="Genomic_DNA"/>
</dbReference>
<gene>
    <name evidence="7" type="ORF">KEC16_04325</name>
</gene>
<organism evidence="7 8">
    <name type="scientific">Magnetospirillum sulfuroxidans</name>
    <dbReference type="NCBI Taxonomy" id="611300"/>
    <lineage>
        <taxon>Bacteria</taxon>
        <taxon>Pseudomonadati</taxon>
        <taxon>Pseudomonadota</taxon>
        <taxon>Alphaproteobacteria</taxon>
        <taxon>Rhodospirillales</taxon>
        <taxon>Rhodospirillaceae</taxon>
        <taxon>Magnetospirillum</taxon>
    </lineage>
</organism>
<keyword evidence="4" id="KW-0472">Membrane</keyword>
<feature type="transmembrane region" description="Helical" evidence="4">
    <location>
        <begin position="12"/>
        <end position="34"/>
    </location>
</feature>
<keyword evidence="4" id="KW-1133">Transmembrane helix</keyword>
<evidence type="ECO:0000259" key="6">
    <source>
        <dbReference type="PROSITE" id="PS50885"/>
    </source>
</evidence>
<evidence type="ECO:0000256" key="1">
    <source>
        <dbReference type="ARBA" id="ARBA00023224"/>
    </source>
</evidence>